<comment type="caution">
    <text evidence="1">The sequence shown here is derived from an EMBL/GenBank/DDBJ whole genome shotgun (WGS) entry which is preliminary data.</text>
</comment>
<evidence type="ECO:0008006" key="3">
    <source>
        <dbReference type="Google" id="ProtNLM"/>
    </source>
</evidence>
<protein>
    <recommendedName>
        <fullName evidence="3">DUF3116 domain-containing protein</fullName>
    </recommendedName>
</protein>
<proteinExistence type="predicted"/>
<organism evidence="1 2">
    <name type="scientific">Listeria monocytogenes</name>
    <dbReference type="NCBI Taxonomy" id="1639"/>
    <lineage>
        <taxon>Bacteria</taxon>
        <taxon>Bacillati</taxon>
        <taxon>Bacillota</taxon>
        <taxon>Bacilli</taxon>
        <taxon>Bacillales</taxon>
        <taxon>Listeriaceae</taxon>
        <taxon>Listeria</taxon>
    </lineage>
</organism>
<dbReference type="EMBL" id="AAAMZD010000015">
    <property type="protein sequence ID" value="EAD3794222.1"/>
    <property type="molecule type" value="Genomic_DNA"/>
</dbReference>
<name>A0AAN3AZ01_LISMN</name>
<dbReference type="GeneID" id="93233398"/>
<dbReference type="InterPro" id="IPR036390">
    <property type="entry name" value="WH_DNA-bd_sf"/>
</dbReference>
<dbReference type="Pfam" id="PF11313">
    <property type="entry name" value="DUF3116"/>
    <property type="match status" value="1"/>
</dbReference>
<evidence type="ECO:0000313" key="1">
    <source>
        <dbReference type="EMBL" id="EAD3794222.1"/>
    </source>
</evidence>
<reference evidence="1 2" key="1">
    <citation type="submission" date="2018-06" db="EMBL/GenBank/DDBJ databases">
        <authorList>
            <consortium name="GenomeTrakr: Next Generation Sequencing Network for Food Pathogen Tracability"/>
        </authorList>
    </citation>
    <scope>NUCLEOTIDE SEQUENCE [LARGE SCALE GENOMIC DNA]</scope>
    <source>
        <strain evidence="1 2">VA-WGS-00405</strain>
    </source>
</reference>
<dbReference type="SUPFAM" id="SSF46785">
    <property type="entry name" value="Winged helix' DNA-binding domain"/>
    <property type="match status" value="1"/>
</dbReference>
<dbReference type="Proteomes" id="UP000345329">
    <property type="component" value="Unassembled WGS sequence"/>
</dbReference>
<dbReference type="InterPro" id="IPR021464">
    <property type="entry name" value="DUF3116"/>
</dbReference>
<sequence length="97" mass="11295">MEKLSKEIMLQVLLTCESENATTWELSKMIIDVEGANRFTKSELLKAVYTLEYLGYVKRIKYGSSVRYTKTNEGVRFLDELKTQIKDNHNEDANIKQ</sequence>
<accession>A0AAN3AZ01</accession>
<dbReference type="RefSeq" id="WP_011011055.1">
    <property type="nucleotide sequence ID" value="NC_022046.1"/>
</dbReference>
<dbReference type="AlphaFoldDB" id="A0AAN3AZ01"/>
<evidence type="ECO:0000313" key="2">
    <source>
        <dbReference type="Proteomes" id="UP000345329"/>
    </source>
</evidence>
<gene>
    <name evidence="1" type="ORF">UI29_15820</name>
</gene>